<proteinExistence type="predicted"/>
<accession>A0A6A4ZMH4</accession>
<comment type="caution">
    <text evidence="2">The sequence shown here is derived from an EMBL/GenBank/DDBJ whole genome shotgun (WGS) entry which is preliminary data.</text>
</comment>
<keyword evidence="1" id="KW-0812">Transmembrane</keyword>
<evidence type="ECO:0000256" key="1">
    <source>
        <dbReference type="SAM" id="Phobius"/>
    </source>
</evidence>
<dbReference type="EMBL" id="VJMH01000896">
    <property type="protein sequence ID" value="KAF0713936.1"/>
    <property type="molecule type" value="Genomic_DNA"/>
</dbReference>
<keyword evidence="1" id="KW-1133">Transmembrane helix</keyword>
<protein>
    <submittedName>
        <fullName evidence="2">Uncharacterized protein</fullName>
    </submittedName>
</protein>
<feature type="transmembrane region" description="Helical" evidence="1">
    <location>
        <begin position="35"/>
        <end position="55"/>
    </location>
</feature>
<dbReference type="AlphaFoldDB" id="A0A6A4ZMH4"/>
<feature type="non-terminal residue" evidence="2">
    <location>
        <position position="454"/>
    </location>
</feature>
<evidence type="ECO:0000313" key="2">
    <source>
        <dbReference type="EMBL" id="KAF0713936.1"/>
    </source>
</evidence>
<organism evidence="2">
    <name type="scientific">Aphanomyces stellatus</name>
    <dbReference type="NCBI Taxonomy" id="120398"/>
    <lineage>
        <taxon>Eukaryota</taxon>
        <taxon>Sar</taxon>
        <taxon>Stramenopiles</taxon>
        <taxon>Oomycota</taxon>
        <taxon>Saprolegniomycetes</taxon>
        <taxon>Saprolegniales</taxon>
        <taxon>Verrucalvaceae</taxon>
        <taxon>Aphanomyces</taxon>
    </lineage>
</organism>
<reference evidence="2" key="1">
    <citation type="submission" date="2019-06" db="EMBL/GenBank/DDBJ databases">
        <title>Genomics analysis of Aphanomyces spp. identifies a new class of oomycete effector associated with host adaptation.</title>
        <authorList>
            <person name="Gaulin E."/>
        </authorList>
    </citation>
    <scope>NUCLEOTIDE SEQUENCE</scope>
    <source>
        <strain evidence="2">CBS 578.67</strain>
    </source>
</reference>
<name>A0A6A4ZMH4_9STRA</name>
<sequence>MMGRIKPVDDGIIGPVTPQHPLMPIDSLMLRRRNIWVAAGLFYLVFSFACSVFYLTILVDNVANDFWWRHFNTTGGQTFVADVFNTRLIQGVNTWSTLDLVADSTGLSKDYSGSTTFIDMREPAARQWMLQPQPLDVAVTALRANSLYENVYVITPFCWVDLSRQFEMAHTSGRQRRCLERQTTNAAMYLEALLRNTVVNDLRQSDFGIQINQTILTPMMTLPQGSAWVAALDAINWLSVADEVRVWQQQGLVYYMLQYQNRFQHGIDDKLTIRSALGLAQEIKISTISYIYRDKSSWSTVNIHCGFWNDLQYSINYGASLVRHTANYFETLGHNWDTMRNGPIQTVGIALVRSVLGPLLSLDTQLILPPPSLVALVNAIRVHLVNGIKANATFSAQVFQLVPVGGVTMDLVPPSWAGPSMAYYGGNPLCFSFKTSRPYPQMPFSYYDACQSQT</sequence>
<gene>
    <name evidence="2" type="ORF">As57867_004136</name>
</gene>
<keyword evidence="1" id="KW-0472">Membrane</keyword>
<dbReference type="OrthoDB" id="77956at2759"/>